<dbReference type="Pfam" id="PF01649">
    <property type="entry name" value="Ribosomal_S20p"/>
    <property type="match status" value="1"/>
</dbReference>
<protein>
    <submittedName>
        <fullName evidence="8">RpsT protein</fullName>
    </submittedName>
</protein>
<dbReference type="SUPFAM" id="SSF46992">
    <property type="entry name" value="Ribosomal protein S20"/>
    <property type="match status" value="1"/>
</dbReference>
<feature type="region of interest" description="Disordered" evidence="6">
    <location>
        <begin position="360"/>
        <end position="381"/>
    </location>
</feature>
<dbReference type="Gene3D" id="3.30.930.10">
    <property type="entry name" value="Bira Bifunctional Protein, Domain 2"/>
    <property type="match status" value="1"/>
</dbReference>
<evidence type="ECO:0000256" key="6">
    <source>
        <dbReference type="SAM" id="MobiDB-lite"/>
    </source>
</evidence>
<evidence type="ECO:0000256" key="7">
    <source>
        <dbReference type="SAM" id="SignalP"/>
    </source>
</evidence>
<evidence type="ECO:0000256" key="3">
    <source>
        <dbReference type="ARBA" id="ARBA00022884"/>
    </source>
</evidence>
<dbReference type="GO" id="GO:0003735">
    <property type="term" value="F:structural constituent of ribosome"/>
    <property type="evidence" value="ECO:0007669"/>
    <property type="project" value="InterPro"/>
</dbReference>
<dbReference type="InterPro" id="IPR036510">
    <property type="entry name" value="Ribosomal_bS20_sf"/>
</dbReference>
<sequence length="820" mass="89307">MGPRISALWPAGLLLASGLFFAPGFLSPSGVSSPSSGRVGQRGAAWSSSTPRSFQSFSSGGSHTVLLAAACLAASTCRVFRRTQDKQLAPCHVGRVTAVAPQDPVASAAFAGASAVDKVTSSRSKVARRSLYSCYTLYFRRWRYYEDRARRNLRNRAYNIFMKNKYKKAMKKVLRYTVELIYGDKQPASHQEVMDEVKEMLDEACEVIDEVTVQGVLHRNTAAKRKDRMFRAILRGSEKKGLITRPSVEEDPQNRFLPAYKIIGYELPECNYAEHLQMLAELFNSASMTGRVSLHLSDTRLLRLLQEVAYLRASREVHTGSAKKTALPGAGKVPQLDDRAGSTGERLRTRLLEALKVMATGERHPSSQSGSSSGNASHVNSSSVSAWTAPAVPHAALERAAAELAALLAGATGSQEVPKPPSAFLSEVEELYAVSSAPFGSPSSSQTVQSAGKPSAEPYAAAAEELSEVLRSLRALDSVISAQTTWRSISIEPYMPVNAMYGPGLVFSVKMYPLDKKEPTMVCVGGRVDHLARHFALLHTTSGSDAALASESFALGAAAGSDDLCAVSSELAMDKLSSGLLQLAQGAGSTSNSKQLFPQLSRNCVRMLSLLAQQRLAAFTQTCVRNKDAVALADLWCRAADITLWPSGTFAGAEASRLSLARRLRISGAACRYLSINCMVLQSGDLNWLSACCRAVEMLQLRWLGPEMSIEAAWLSTWALSLRLLTVQFWYDDCLGSPPVMEVTCLILETCQALEDLCITGIDWPRAKLAILRALQTLEKRPLLKRLSLEGSQTWHEDELRMIKAMIPRVDVTILADRTR</sequence>
<dbReference type="AlphaFoldDB" id="A0A812JWQ3"/>
<evidence type="ECO:0000256" key="2">
    <source>
        <dbReference type="ARBA" id="ARBA00022730"/>
    </source>
</evidence>
<feature type="compositionally biased region" description="Low complexity" evidence="6">
    <location>
        <begin position="366"/>
        <end position="381"/>
    </location>
</feature>
<keyword evidence="2" id="KW-0699">rRNA-binding</keyword>
<keyword evidence="9" id="KW-1185">Reference proteome</keyword>
<feature type="region of interest" description="Disordered" evidence="6">
    <location>
        <begin position="320"/>
        <end position="345"/>
    </location>
</feature>
<dbReference type="EMBL" id="CAJNJA010006586">
    <property type="protein sequence ID" value="CAE7212493.1"/>
    <property type="molecule type" value="Genomic_DNA"/>
</dbReference>
<keyword evidence="7" id="KW-0732">Signal</keyword>
<dbReference type="GO" id="GO:0015935">
    <property type="term" value="C:small ribosomal subunit"/>
    <property type="evidence" value="ECO:0007669"/>
    <property type="project" value="TreeGrafter"/>
</dbReference>
<reference evidence="8" key="1">
    <citation type="submission" date="2021-02" db="EMBL/GenBank/DDBJ databases">
        <authorList>
            <person name="Dougan E. K."/>
            <person name="Rhodes N."/>
            <person name="Thang M."/>
            <person name="Chan C."/>
        </authorList>
    </citation>
    <scope>NUCLEOTIDE SEQUENCE</scope>
</reference>
<dbReference type="GO" id="GO:0070181">
    <property type="term" value="F:small ribosomal subunit rRNA binding"/>
    <property type="evidence" value="ECO:0007669"/>
    <property type="project" value="TreeGrafter"/>
</dbReference>
<evidence type="ECO:0000256" key="5">
    <source>
        <dbReference type="ARBA" id="ARBA00023274"/>
    </source>
</evidence>
<evidence type="ECO:0000313" key="9">
    <source>
        <dbReference type="Proteomes" id="UP000601435"/>
    </source>
</evidence>
<dbReference type="PANTHER" id="PTHR33398">
    <property type="entry name" value="30S RIBOSOMAL PROTEIN S20"/>
    <property type="match status" value="1"/>
</dbReference>
<evidence type="ECO:0000313" key="8">
    <source>
        <dbReference type="EMBL" id="CAE7212493.1"/>
    </source>
</evidence>
<evidence type="ECO:0000256" key="4">
    <source>
        <dbReference type="ARBA" id="ARBA00022980"/>
    </source>
</evidence>
<gene>
    <name evidence="8" type="primary">rpsT</name>
    <name evidence="8" type="ORF">SNEC2469_LOCUS2235</name>
</gene>
<keyword evidence="3" id="KW-0694">RNA-binding</keyword>
<dbReference type="OrthoDB" id="440754at2759"/>
<dbReference type="NCBIfam" id="TIGR00029">
    <property type="entry name" value="S20"/>
    <property type="match status" value="1"/>
</dbReference>
<accession>A0A812JWQ3</accession>
<name>A0A812JWQ3_9DINO</name>
<comment type="similarity">
    <text evidence="1">Belongs to the bacterial ribosomal protein bS20 family.</text>
</comment>
<keyword evidence="4" id="KW-0689">Ribosomal protein</keyword>
<dbReference type="Proteomes" id="UP000601435">
    <property type="component" value="Unassembled WGS sequence"/>
</dbReference>
<dbReference type="Gene3D" id="1.20.58.110">
    <property type="entry name" value="Ribosomal protein S20"/>
    <property type="match status" value="1"/>
</dbReference>
<proteinExistence type="inferred from homology"/>
<dbReference type="InterPro" id="IPR002583">
    <property type="entry name" value="Ribosomal_bS20"/>
</dbReference>
<dbReference type="PANTHER" id="PTHR33398:SF1">
    <property type="entry name" value="SMALL RIBOSOMAL SUBUNIT PROTEIN BS20C"/>
    <property type="match status" value="1"/>
</dbReference>
<dbReference type="InterPro" id="IPR045864">
    <property type="entry name" value="aa-tRNA-synth_II/BPL/LPL"/>
</dbReference>
<feature type="signal peptide" evidence="7">
    <location>
        <begin position="1"/>
        <end position="18"/>
    </location>
</feature>
<comment type="caution">
    <text evidence="8">The sequence shown here is derived from an EMBL/GenBank/DDBJ whole genome shotgun (WGS) entry which is preliminary data.</text>
</comment>
<feature type="compositionally biased region" description="Basic and acidic residues" evidence="6">
    <location>
        <begin position="335"/>
        <end position="345"/>
    </location>
</feature>
<feature type="chain" id="PRO_5032751704" evidence="7">
    <location>
        <begin position="19"/>
        <end position="820"/>
    </location>
</feature>
<organism evidence="8 9">
    <name type="scientific">Symbiodinium necroappetens</name>
    <dbReference type="NCBI Taxonomy" id="1628268"/>
    <lineage>
        <taxon>Eukaryota</taxon>
        <taxon>Sar</taxon>
        <taxon>Alveolata</taxon>
        <taxon>Dinophyceae</taxon>
        <taxon>Suessiales</taxon>
        <taxon>Symbiodiniaceae</taxon>
        <taxon>Symbiodinium</taxon>
    </lineage>
</organism>
<dbReference type="GO" id="GO:0006412">
    <property type="term" value="P:translation"/>
    <property type="evidence" value="ECO:0007669"/>
    <property type="project" value="InterPro"/>
</dbReference>
<keyword evidence="5" id="KW-0687">Ribonucleoprotein</keyword>
<evidence type="ECO:0000256" key="1">
    <source>
        <dbReference type="ARBA" id="ARBA00007634"/>
    </source>
</evidence>